<name>A0A0X3PNR2_SCHSO</name>
<sequence>MSATSDHQEYYDNLGQWIETQRKNYSNLTARLNEEVRAYWSAPPSGLTPPPTTQTAGRQVNDRQRPPRAPGHRYRRFQLAPLHTRLLAEAVDLVLMYLLKIALLRLVGGRGLFSQFIGFLPYDILNSLPGYRFMRIFYSWAFIVTPEDDLDFYVQVLKTYEEFIRPLQSDALLLSNVLWLFLRVISEILLLSYPLLGFGPGTCTVGKYLFNLRVVSCRSLIRQPDSVEVSPAGDPGLLRSFLRSMLKNSSVILISSILQLLLTGDQIFCYDIVACTVVVEISDDEANGLADFQ</sequence>
<proteinExistence type="predicted"/>
<reference evidence="2" key="1">
    <citation type="submission" date="2016-01" db="EMBL/GenBank/DDBJ databases">
        <title>Reference transcriptome for the parasite Schistocephalus solidus: insights into the molecular evolution of parasitism.</title>
        <authorList>
            <person name="Hebert F.O."/>
            <person name="Grambauer S."/>
            <person name="Barber I."/>
            <person name="Landry C.R."/>
            <person name="Aubin-Horth N."/>
        </authorList>
    </citation>
    <scope>NUCLEOTIDE SEQUENCE</scope>
</reference>
<evidence type="ECO:0000313" key="2">
    <source>
        <dbReference type="EMBL" id="JAP50002.1"/>
    </source>
</evidence>
<dbReference type="EMBL" id="GEEE01014117">
    <property type="protein sequence ID" value="JAP49108.1"/>
    <property type="molecule type" value="Transcribed_RNA"/>
</dbReference>
<evidence type="ECO:0000256" key="1">
    <source>
        <dbReference type="SAM" id="MobiDB-lite"/>
    </source>
</evidence>
<dbReference type="EMBL" id="GEEE01008939">
    <property type="protein sequence ID" value="JAP54286.1"/>
    <property type="molecule type" value="Transcribed_RNA"/>
</dbReference>
<protein>
    <submittedName>
        <fullName evidence="2">Protein FAM8A1</fullName>
    </submittedName>
</protein>
<dbReference type="AlphaFoldDB" id="A0A0X3PNR2"/>
<dbReference type="PANTHER" id="PTHR13659:SF5">
    <property type="entry name" value="PROTEIN FAM8A1"/>
    <property type="match status" value="1"/>
</dbReference>
<gene>
    <name evidence="2" type="primary">FA8A1</name>
    <name evidence="2" type="ORF">TR99329</name>
</gene>
<accession>A0A0X3PNR2</accession>
<dbReference type="InterPro" id="IPR039871">
    <property type="entry name" value="FAM8A1"/>
</dbReference>
<organism evidence="2">
    <name type="scientific">Schistocephalus solidus</name>
    <name type="common">Tapeworm</name>
    <dbReference type="NCBI Taxonomy" id="70667"/>
    <lineage>
        <taxon>Eukaryota</taxon>
        <taxon>Metazoa</taxon>
        <taxon>Spiralia</taxon>
        <taxon>Lophotrochozoa</taxon>
        <taxon>Platyhelminthes</taxon>
        <taxon>Cestoda</taxon>
        <taxon>Eucestoda</taxon>
        <taxon>Diphyllobothriidea</taxon>
        <taxon>Diphyllobothriidae</taxon>
        <taxon>Schistocephalus</taxon>
    </lineage>
</organism>
<dbReference type="EMBL" id="GEEE01013223">
    <property type="protein sequence ID" value="JAP50002.1"/>
    <property type="molecule type" value="Transcribed_RNA"/>
</dbReference>
<dbReference type="PANTHER" id="PTHR13659">
    <property type="entry name" value="AUTOSOMAL HIGHLY CONSERVED PROTEIN"/>
    <property type="match status" value="1"/>
</dbReference>
<feature type="region of interest" description="Disordered" evidence="1">
    <location>
        <begin position="41"/>
        <end position="71"/>
    </location>
</feature>